<dbReference type="GO" id="GO:0046685">
    <property type="term" value="P:response to arsenic-containing substance"/>
    <property type="evidence" value="ECO:0007669"/>
    <property type="project" value="UniProtKB-KW"/>
</dbReference>
<accession>A0A0D0Q8R5</accession>
<dbReference type="AlphaFoldDB" id="A0A0D0Q8R5"/>
<dbReference type="EMBL" id="AONG01000022">
    <property type="protein sequence ID" value="KIQ67503.1"/>
    <property type="molecule type" value="Genomic_DNA"/>
</dbReference>
<dbReference type="Pfam" id="PF01451">
    <property type="entry name" value="LMWPc"/>
    <property type="match status" value="1"/>
</dbReference>
<dbReference type="InterPro" id="IPR036196">
    <property type="entry name" value="Ptyr_pPase_sf"/>
</dbReference>
<evidence type="ECO:0000313" key="3">
    <source>
        <dbReference type="EMBL" id="KIQ67503.1"/>
    </source>
</evidence>
<dbReference type="Pfam" id="PF12840">
    <property type="entry name" value="HTH_20"/>
    <property type="match status" value="1"/>
</dbReference>
<dbReference type="EC" id="1.20.4.1" evidence="3"/>
<dbReference type="CDD" id="cd16345">
    <property type="entry name" value="LMWP_ArsC"/>
    <property type="match status" value="1"/>
</dbReference>
<dbReference type="SMART" id="SM00226">
    <property type="entry name" value="LMWPc"/>
    <property type="match status" value="1"/>
</dbReference>
<keyword evidence="4" id="KW-1185">Reference proteome</keyword>
<gene>
    <name evidence="3" type="ORF">Wenmar_03928</name>
</gene>
<dbReference type="InterPro" id="IPR036388">
    <property type="entry name" value="WH-like_DNA-bd_sf"/>
</dbReference>
<dbReference type="PANTHER" id="PTHR43428:SF1">
    <property type="entry name" value="ARSENATE REDUCTASE"/>
    <property type="match status" value="1"/>
</dbReference>
<dbReference type="eggNOG" id="COG0394">
    <property type="taxonomic scope" value="Bacteria"/>
</dbReference>
<dbReference type="RefSeq" id="WP_026198279.1">
    <property type="nucleotide sequence ID" value="NZ_KB902278.1"/>
</dbReference>
<keyword evidence="1" id="KW-0059">Arsenical resistance</keyword>
<dbReference type="PROSITE" id="PS50987">
    <property type="entry name" value="HTH_ARSR_2"/>
    <property type="match status" value="1"/>
</dbReference>
<dbReference type="CDD" id="cd00090">
    <property type="entry name" value="HTH_ARSR"/>
    <property type="match status" value="1"/>
</dbReference>
<dbReference type="InterPro" id="IPR001845">
    <property type="entry name" value="HTH_ArsR_DNA-bd_dom"/>
</dbReference>
<dbReference type="PRINTS" id="PR00778">
    <property type="entry name" value="HTHARSR"/>
</dbReference>
<dbReference type="InterPro" id="IPR023485">
    <property type="entry name" value="Ptyr_pPase"/>
</dbReference>
<evidence type="ECO:0000313" key="4">
    <source>
        <dbReference type="Proteomes" id="UP000035100"/>
    </source>
</evidence>
<dbReference type="Gene3D" id="3.40.50.2300">
    <property type="match status" value="1"/>
</dbReference>
<reference evidence="3 4" key="1">
    <citation type="submission" date="2013-01" db="EMBL/GenBank/DDBJ databases">
        <authorList>
            <person name="Fiebig A."/>
            <person name="Goeker M."/>
            <person name="Klenk H.-P.P."/>
        </authorList>
    </citation>
    <scope>NUCLEOTIDE SEQUENCE [LARGE SCALE GENOMIC DNA]</scope>
    <source>
        <strain evidence="3 4">DSM 24838</strain>
    </source>
</reference>
<protein>
    <submittedName>
        <fullName evidence="3">Transcriptional regulator, ArsR family</fullName>
        <ecNumber evidence="3">1.20.4.1</ecNumber>
    </submittedName>
</protein>
<dbReference type="SMART" id="SM00418">
    <property type="entry name" value="HTH_ARSR"/>
    <property type="match status" value="1"/>
</dbReference>
<dbReference type="GO" id="GO:0003700">
    <property type="term" value="F:DNA-binding transcription factor activity"/>
    <property type="evidence" value="ECO:0007669"/>
    <property type="project" value="InterPro"/>
</dbReference>
<dbReference type="InterPro" id="IPR036390">
    <property type="entry name" value="WH_DNA-bd_sf"/>
</dbReference>
<dbReference type="PATRIC" id="fig|1123501.6.peg.4058"/>
<dbReference type="InterPro" id="IPR011991">
    <property type="entry name" value="ArsR-like_HTH"/>
</dbReference>
<organism evidence="3 4">
    <name type="scientific">Wenxinia marina DSM 24838</name>
    <dbReference type="NCBI Taxonomy" id="1123501"/>
    <lineage>
        <taxon>Bacteria</taxon>
        <taxon>Pseudomonadati</taxon>
        <taxon>Pseudomonadota</taxon>
        <taxon>Alphaproteobacteria</taxon>
        <taxon>Rhodobacterales</taxon>
        <taxon>Roseobacteraceae</taxon>
        <taxon>Wenxinia</taxon>
    </lineage>
</organism>
<dbReference type="SUPFAM" id="SSF52788">
    <property type="entry name" value="Phosphotyrosine protein phosphatases I"/>
    <property type="match status" value="1"/>
</dbReference>
<comment type="caution">
    <text evidence="3">The sequence shown here is derived from an EMBL/GenBank/DDBJ whole genome shotgun (WGS) entry which is preliminary data.</text>
</comment>
<dbReference type="eggNOG" id="COG0640">
    <property type="taxonomic scope" value="Bacteria"/>
</dbReference>
<dbReference type="Gene3D" id="1.10.10.10">
    <property type="entry name" value="Winged helix-like DNA-binding domain superfamily/Winged helix DNA-binding domain"/>
    <property type="match status" value="1"/>
</dbReference>
<dbReference type="SUPFAM" id="SSF46785">
    <property type="entry name" value="Winged helix' DNA-binding domain"/>
    <property type="match status" value="1"/>
</dbReference>
<evidence type="ECO:0000256" key="1">
    <source>
        <dbReference type="ARBA" id="ARBA00022849"/>
    </source>
</evidence>
<dbReference type="Proteomes" id="UP000035100">
    <property type="component" value="Unassembled WGS sequence"/>
</dbReference>
<dbReference type="STRING" id="1123501.Wenmar_03928"/>
<proteinExistence type="predicted"/>
<dbReference type="GO" id="GO:0008794">
    <property type="term" value="F:arsenate reductase (glutaredoxin) activity"/>
    <property type="evidence" value="ECO:0007669"/>
    <property type="project" value="UniProtKB-EC"/>
</dbReference>
<keyword evidence="3" id="KW-0560">Oxidoreductase</keyword>
<sequence length="277" mass="30083">MDLIVDRLAALAHPQRLALFRLLVRRYPDQVPAGELVQVLQAPPNTVSSYLSTLRHAGLITQTRAGRSLLYRVDMAQAGALMAYLAADCCRGRPELCSPFSATSTGAPDVSSPAYNVLFICTGNSARSIFGEAILRDLGEGRFNAYSAGTRPSSELNPFALHVLEANGHDTSNLRAKTIEEFRTGDAPRFDFVFTVCDTAANEECPAWPGQPITAHWGQPDPVKATGTDPEKALAFRRTYAALRKRIEAFASLSIEALDRLSLQHAVDDLAAKKEPA</sequence>
<evidence type="ECO:0000259" key="2">
    <source>
        <dbReference type="PROSITE" id="PS50987"/>
    </source>
</evidence>
<name>A0A0D0Q8R5_9RHOB</name>
<dbReference type="PANTHER" id="PTHR43428">
    <property type="entry name" value="ARSENATE REDUCTASE"/>
    <property type="match status" value="1"/>
</dbReference>
<dbReference type="OrthoDB" id="9793058at2"/>
<feature type="domain" description="HTH arsR-type" evidence="2">
    <location>
        <begin position="1"/>
        <end position="93"/>
    </location>
</feature>